<reference evidence="2" key="1">
    <citation type="journal article" date="2021" name="Nat. Commun.">
        <title>Genetic determinants of endophytism in the Arabidopsis root mycobiome.</title>
        <authorList>
            <person name="Mesny F."/>
            <person name="Miyauchi S."/>
            <person name="Thiergart T."/>
            <person name="Pickel B."/>
            <person name="Atanasova L."/>
            <person name="Karlsson M."/>
            <person name="Huettel B."/>
            <person name="Barry K.W."/>
            <person name="Haridas S."/>
            <person name="Chen C."/>
            <person name="Bauer D."/>
            <person name="Andreopoulos W."/>
            <person name="Pangilinan J."/>
            <person name="LaButti K."/>
            <person name="Riley R."/>
            <person name="Lipzen A."/>
            <person name="Clum A."/>
            <person name="Drula E."/>
            <person name="Henrissat B."/>
            <person name="Kohler A."/>
            <person name="Grigoriev I.V."/>
            <person name="Martin F.M."/>
            <person name="Hacquard S."/>
        </authorList>
    </citation>
    <scope>NUCLEOTIDE SEQUENCE</scope>
    <source>
        <strain evidence="2">MPI-SDFR-AT-0120</strain>
    </source>
</reference>
<accession>A0A8K0R9A0</accession>
<comment type="caution">
    <text evidence="2">The sequence shown here is derived from an EMBL/GenBank/DDBJ whole genome shotgun (WGS) entry which is preliminary data.</text>
</comment>
<name>A0A8K0R9A0_9PLEO</name>
<dbReference type="EMBL" id="JAGMVJ010000007">
    <property type="protein sequence ID" value="KAH7089265.1"/>
    <property type="molecule type" value="Genomic_DNA"/>
</dbReference>
<feature type="transmembrane region" description="Helical" evidence="1">
    <location>
        <begin position="24"/>
        <end position="44"/>
    </location>
</feature>
<dbReference type="OrthoDB" id="4159814at2759"/>
<protein>
    <submittedName>
        <fullName evidence="2">Uncharacterized protein</fullName>
    </submittedName>
</protein>
<dbReference type="Proteomes" id="UP000813461">
    <property type="component" value="Unassembled WGS sequence"/>
</dbReference>
<gene>
    <name evidence="2" type="ORF">FB567DRAFT_493928</name>
</gene>
<keyword evidence="1" id="KW-1133">Transmembrane helix</keyword>
<organism evidence="2 3">
    <name type="scientific">Paraphoma chrysanthemicola</name>
    <dbReference type="NCBI Taxonomy" id="798071"/>
    <lineage>
        <taxon>Eukaryota</taxon>
        <taxon>Fungi</taxon>
        <taxon>Dikarya</taxon>
        <taxon>Ascomycota</taxon>
        <taxon>Pezizomycotina</taxon>
        <taxon>Dothideomycetes</taxon>
        <taxon>Pleosporomycetidae</taxon>
        <taxon>Pleosporales</taxon>
        <taxon>Pleosporineae</taxon>
        <taxon>Phaeosphaeriaceae</taxon>
        <taxon>Paraphoma</taxon>
    </lineage>
</organism>
<keyword evidence="1" id="KW-0812">Transmembrane</keyword>
<evidence type="ECO:0000313" key="2">
    <source>
        <dbReference type="EMBL" id="KAH7089265.1"/>
    </source>
</evidence>
<dbReference type="AlphaFoldDB" id="A0A8K0R9A0"/>
<evidence type="ECO:0000256" key="1">
    <source>
        <dbReference type="SAM" id="Phobius"/>
    </source>
</evidence>
<keyword evidence="1" id="KW-0472">Membrane</keyword>
<sequence length="100" mass="11367">MPPHHPALHARDAGSIPDFKLPPLVIVLFIMIGALIFVCMGYAIHRTFGFGHDPNGYKHTTVQQMEYMAEVRVRNMDALEREGRWARSEGTGRREGETVY</sequence>
<keyword evidence="3" id="KW-1185">Reference proteome</keyword>
<proteinExistence type="predicted"/>
<evidence type="ECO:0000313" key="3">
    <source>
        <dbReference type="Proteomes" id="UP000813461"/>
    </source>
</evidence>